<organism evidence="2 3">
    <name type="scientific">Paraburkholderia tuberum</name>
    <dbReference type="NCBI Taxonomy" id="157910"/>
    <lineage>
        <taxon>Bacteria</taxon>
        <taxon>Pseudomonadati</taxon>
        <taxon>Pseudomonadota</taxon>
        <taxon>Betaproteobacteria</taxon>
        <taxon>Burkholderiales</taxon>
        <taxon>Burkholderiaceae</taxon>
        <taxon>Paraburkholderia</taxon>
    </lineage>
</organism>
<proteinExistence type="predicted"/>
<dbReference type="Proteomes" id="UP000199365">
    <property type="component" value="Unassembled WGS sequence"/>
</dbReference>
<keyword evidence="1" id="KW-0472">Membrane</keyword>
<keyword evidence="1" id="KW-0812">Transmembrane</keyword>
<keyword evidence="3" id="KW-1185">Reference proteome</keyword>
<protein>
    <submittedName>
        <fullName evidence="2">Uncharacterized protein</fullName>
    </submittedName>
</protein>
<evidence type="ECO:0000313" key="2">
    <source>
        <dbReference type="EMBL" id="SDQ36436.1"/>
    </source>
</evidence>
<evidence type="ECO:0000313" key="3">
    <source>
        <dbReference type="Proteomes" id="UP000199365"/>
    </source>
</evidence>
<reference evidence="3" key="1">
    <citation type="submission" date="2016-10" db="EMBL/GenBank/DDBJ databases">
        <authorList>
            <person name="Varghese N."/>
            <person name="Submissions S."/>
        </authorList>
    </citation>
    <scope>NUCLEOTIDE SEQUENCE [LARGE SCALE GENOMIC DNA]</scope>
    <source>
        <strain evidence="3">DUS833</strain>
    </source>
</reference>
<name>A0A1H1AAY1_9BURK</name>
<dbReference type="RefSeq" id="WP_090801021.1">
    <property type="nucleotide sequence ID" value="NZ_FNKX01000001.1"/>
</dbReference>
<accession>A0A1H1AAY1</accession>
<gene>
    <name evidence="2" type="ORF">SAMN05445850_0404</name>
</gene>
<keyword evidence="1" id="KW-1133">Transmembrane helix</keyword>
<dbReference type="AlphaFoldDB" id="A0A1H1AAY1"/>
<dbReference type="EMBL" id="FNKX01000001">
    <property type="protein sequence ID" value="SDQ36436.1"/>
    <property type="molecule type" value="Genomic_DNA"/>
</dbReference>
<feature type="transmembrane region" description="Helical" evidence="1">
    <location>
        <begin position="35"/>
        <end position="56"/>
    </location>
</feature>
<evidence type="ECO:0000256" key="1">
    <source>
        <dbReference type="SAM" id="Phobius"/>
    </source>
</evidence>
<sequence>MTLVIFVLFYLILFVLGALVAWVHTGGIVDDFAKLFTPYVAALTSLLAALIAYLNVNRQTKLTKQVEKLKADLTVDIEATKTALAAASNAYTELSRALNAFYHSIVKVEEKAFNPDVSKTCDEDIEKVVYQLDRLDESCEAPYRGAWHELHVVRERCAAAASDDDRLKHWLAGKASIATALNEFQVNFKYHPLPRTSQSPRRLGPA</sequence>